<evidence type="ECO:0000256" key="3">
    <source>
        <dbReference type="ARBA" id="ARBA00022741"/>
    </source>
</evidence>
<keyword evidence="4 6" id="KW-0067">ATP-binding</keyword>
<protein>
    <recommendedName>
        <fullName evidence="7">NH(3)-dependent NAD(+) synthetase</fullName>
        <ecNumber evidence="7">6.3.1.5</ecNumber>
    </recommendedName>
</protein>
<evidence type="ECO:0000256" key="4">
    <source>
        <dbReference type="ARBA" id="ARBA00022840"/>
    </source>
</evidence>
<dbReference type="OrthoDB" id="3266517at2"/>
<reference evidence="9" key="1">
    <citation type="submission" date="2015-07" db="EMBL/GenBank/DDBJ databases">
        <title>Draft Genome Sequences of Anaerolinea thermolimosa IMO-1, Bellilinea caldifistulae GOMI-1, Leptolinea tardivitalis YMTK-2, Levilinea saccharolytica KIBI-1,Longilinea arvoryzae KOME-1, Previously Described as Members of the Anaerolineaceae (Chloroflexi).</title>
        <authorList>
            <person name="Sekiguchi Y."/>
            <person name="Ohashi A."/>
            <person name="Matsuura N."/>
            <person name="Tourlousse M.D."/>
        </authorList>
    </citation>
    <scope>NUCLEOTIDE SEQUENCE [LARGE SCALE GENOMIC DNA]</scope>
    <source>
        <strain evidence="9">KOME-1</strain>
    </source>
</reference>
<name>A0A0K8MXD0_9CHLR</name>
<dbReference type="GO" id="GO:0003952">
    <property type="term" value="F:NAD+ synthase (glutamine-hydrolyzing) activity"/>
    <property type="evidence" value="ECO:0007669"/>
    <property type="project" value="InterPro"/>
</dbReference>
<dbReference type="GO" id="GO:0005737">
    <property type="term" value="C:cytoplasm"/>
    <property type="evidence" value="ECO:0007669"/>
    <property type="project" value="InterPro"/>
</dbReference>
<dbReference type="Pfam" id="PF02540">
    <property type="entry name" value="NAD_synthase"/>
    <property type="match status" value="2"/>
</dbReference>
<dbReference type="SUPFAM" id="SSF52402">
    <property type="entry name" value="Adenine nucleotide alpha hydrolases-like"/>
    <property type="match status" value="1"/>
</dbReference>
<evidence type="ECO:0000259" key="8">
    <source>
        <dbReference type="Pfam" id="PF02540"/>
    </source>
</evidence>
<dbReference type="InterPro" id="IPR003694">
    <property type="entry name" value="NAD_synthase"/>
</dbReference>
<dbReference type="InterPro" id="IPR014729">
    <property type="entry name" value="Rossmann-like_a/b/a_fold"/>
</dbReference>
<dbReference type="CDD" id="cd00553">
    <property type="entry name" value="NAD_synthase"/>
    <property type="match status" value="1"/>
</dbReference>
<evidence type="ECO:0000313" key="9">
    <source>
        <dbReference type="EMBL" id="GAP15913.1"/>
    </source>
</evidence>
<accession>A0A0K8MXD0</accession>
<dbReference type="UniPathway" id="UPA00253"/>
<gene>
    <name evidence="9" type="ORF">LARV_03708</name>
</gene>
<dbReference type="Gene3D" id="3.40.50.620">
    <property type="entry name" value="HUPs"/>
    <property type="match status" value="1"/>
</dbReference>
<evidence type="ECO:0000313" key="10">
    <source>
        <dbReference type="Proteomes" id="UP000055060"/>
    </source>
</evidence>
<dbReference type="GO" id="GO:0004359">
    <property type="term" value="F:glutaminase activity"/>
    <property type="evidence" value="ECO:0007669"/>
    <property type="project" value="InterPro"/>
</dbReference>
<comment type="similarity">
    <text evidence="6">Belongs to the NAD synthetase family.</text>
</comment>
<proteinExistence type="inferred from homology"/>
<dbReference type="NCBIfam" id="TIGR00552">
    <property type="entry name" value="nadE"/>
    <property type="match status" value="1"/>
</dbReference>
<dbReference type="EMBL" id="DF967973">
    <property type="protein sequence ID" value="GAP15913.1"/>
    <property type="molecule type" value="Genomic_DNA"/>
</dbReference>
<comment type="catalytic activity">
    <reaction evidence="7">
        <text>deamido-NAD(+) + NH4(+) + ATP = AMP + diphosphate + NAD(+) + H(+)</text>
        <dbReference type="Rhea" id="RHEA:21188"/>
        <dbReference type="ChEBI" id="CHEBI:15378"/>
        <dbReference type="ChEBI" id="CHEBI:28938"/>
        <dbReference type="ChEBI" id="CHEBI:30616"/>
        <dbReference type="ChEBI" id="CHEBI:33019"/>
        <dbReference type="ChEBI" id="CHEBI:57540"/>
        <dbReference type="ChEBI" id="CHEBI:58437"/>
        <dbReference type="ChEBI" id="CHEBI:456215"/>
        <dbReference type="EC" id="6.3.1.5"/>
    </reaction>
</comment>
<feature type="domain" description="NAD/GMP synthase" evidence="8">
    <location>
        <begin position="179"/>
        <end position="306"/>
    </location>
</feature>
<organism evidence="9">
    <name type="scientific">Longilinea arvoryzae</name>
    <dbReference type="NCBI Taxonomy" id="360412"/>
    <lineage>
        <taxon>Bacteria</taxon>
        <taxon>Bacillati</taxon>
        <taxon>Chloroflexota</taxon>
        <taxon>Anaerolineae</taxon>
        <taxon>Anaerolineales</taxon>
        <taxon>Anaerolineaceae</taxon>
        <taxon>Longilinea</taxon>
    </lineage>
</organism>
<dbReference type="Proteomes" id="UP000055060">
    <property type="component" value="Unassembled WGS sequence"/>
</dbReference>
<keyword evidence="5 6" id="KW-0520">NAD</keyword>
<keyword evidence="10" id="KW-1185">Reference proteome</keyword>
<sequence length="325" mass="35832">MTIETDRNPLEWALIFDPQAEIERISTFIQTEVARRGARGVLTGLSGGLDSSVCAYLCARALPIEQVHVLMLPERDSDSKLHEQAHAVVRSLGLRTSEADMTSLMDWLGLYDDTPQEVARNRTLLERWMRGIRRLSGAPALFPWVQEYAYGQRRGLAAGALQRWMWRYAGQTQAFVLGKLRARMLALSLRAARQDCLLVCTTDRSEWSIGFYDPHGDGVGDLALLSHLFKTQIRALGRELGLPESIITQPSSGDLAAGLPNEEAIGMSYELLDHLLVGLSLGMSDEAIALHADASPRLAATVRSACALADARRGMPVRLEPLGRD</sequence>
<dbReference type="GO" id="GO:0005524">
    <property type="term" value="F:ATP binding"/>
    <property type="evidence" value="ECO:0007669"/>
    <property type="project" value="UniProtKB-KW"/>
</dbReference>
<comment type="pathway">
    <text evidence="1">Cofactor biosynthesis; NAD(+) biosynthesis.</text>
</comment>
<dbReference type="AlphaFoldDB" id="A0A0K8MXD0"/>
<dbReference type="STRING" id="360412.LARV_03708"/>
<dbReference type="PANTHER" id="PTHR23090:SF7">
    <property type="entry name" value="NH(3)-DEPENDENT NAD(+) SYNTHETASE"/>
    <property type="match status" value="1"/>
</dbReference>
<dbReference type="GO" id="GO:0008795">
    <property type="term" value="F:NAD+ synthase activity"/>
    <property type="evidence" value="ECO:0007669"/>
    <property type="project" value="UniProtKB-EC"/>
</dbReference>
<dbReference type="RefSeq" id="WP_075075314.1">
    <property type="nucleotide sequence ID" value="NZ_DF967973.1"/>
</dbReference>
<evidence type="ECO:0000256" key="7">
    <source>
        <dbReference type="RuleBase" id="RU003812"/>
    </source>
</evidence>
<evidence type="ECO:0000256" key="6">
    <source>
        <dbReference type="RuleBase" id="RU003811"/>
    </source>
</evidence>
<dbReference type="GO" id="GO:0009435">
    <property type="term" value="P:NAD+ biosynthetic process"/>
    <property type="evidence" value="ECO:0007669"/>
    <property type="project" value="UniProtKB-UniPathway"/>
</dbReference>
<evidence type="ECO:0000256" key="2">
    <source>
        <dbReference type="ARBA" id="ARBA00022598"/>
    </source>
</evidence>
<dbReference type="EC" id="6.3.1.5" evidence="7"/>
<evidence type="ECO:0000256" key="1">
    <source>
        <dbReference type="ARBA" id="ARBA00004790"/>
    </source>
</evidence>
<keyword evidence="3 6" id="KW-0547">Nucleotide-binding</keyword>
<dbReference type="PANTHER" id="PTHR23090">
    <property type="entry name" value="NH 3 /GLUTAMINE-DEPENDENT NAD + SYNTHETASE"/>
    <property type="match status" value="1"/>
</dbReference>
<dbReference type="InterPro" id="IPR022310">
    <property type="entry name" value="NAD/GMP_synthase"/>
</dbReference>
<evidence type="ECO:0000256" key="5">
    <source>
        <dbReference type="ARBA" id="ARBA00023027"/>
    </source>
</evidence>
<keyword evidence="2 6" id="KW-0436">Ligase</keyword>
<feature type="domain" description="NAD/GMP synthase" evidence="8">
    <location>
        <begin position="22"/>
        <end position="107"/>
    </location>
</feature>